<evidence type="ECO:0000313" key="1">
    <source>
        <dbReference type="EMBL" id="GJE59218.1"/>
    </source>
</evidence>
<dbReference type="RefSeq" id="WP_238181806.1">
    <property type="nucleotide sequence ID" value="NZ_BPRB01000067.1"/>
</dbReference>
<reference evidence="1" key="2">
    <citation type="submission" date="2021-08" db="EMBL/GenBank/DDBJ databases">
        <authorList>
            <person name="Tani A."/>
            <person name="Ola A."/>
            <person name="Ogura Y."/>
            <person name="Katsura K."/>
            <person name="Hayashi T."/>
        </authorList>
    </citation>
    <scope>NUCLEOTIDE SEQUENCE</scope>
    <source>
        <strain evidence="1">DSM 23632</strain>
    </source>
</reference>
<sequence length="152" mass="16382">MLMAMASLEAEHDSQGGGFYVWAIVDRVYALSPEMQDRHRRTTGAIEARNVAIRERAAAGDGKAALYLSLGRSLACGRRSPRWRRTAPEWLTETALNPSRVLASLQRRGLVSRVALNGGGSAGLTDTGRQIAAELSVGSTWRPLTAGEMTDA</sequence>
<protein>
    <recommendedName>
        <fullName evidence="3">MarR family transcriptional regulator</fullName>
    </recommendedName>
</protein>
<name>A0ABQ4TVA4_9HYPH</name>
<evidence type="ECO:0008006" key="3">
    <source>
        <dbReference type="Google" id="ProtNLM"/>
    </source>
</evidence>
<reference evidence="1" key="1">
    <citation type="journal article" date="2021" name="Front. Microbiol.">
        <title>Comprehensive Comparative Genomics and Phenotyping of Methylobacterium Species.</title>
        <authorList>
            <person name="Alessa O."/>
            <person name="Ogura Y."/>
            <person name="Fujitani Y."/>
            <person name="Takami H."/>
            <person name="Hayashi T."/>
            <person name="Sahin N."/>
            <person name="Tani A."/>
        </authorList>
    </citation>
    <scope>NUCLEOTIDE SEQUENCE</scope>
    <source>
        <strain evidence="1">DSM 23632</strain>
    </source>
</reference>
<organism evidence="1 2">
    <name type="scientific">Methylobacterium trifolii</name>
    <dbReference type="NCBI Taxonomy" id="1003092"/>
    <lineage>
        <taxon>Bacteria</taxon>
        <taxon>Pseudomonadati</taxon>
        <taxon>Pseudomonadota</taxon>
        <taxon>Alphaproteobacteria</taxon>
        <taxon>Hyphomicrobiales</taxon>
        <taxon>Methylobacteriaceae</taxon>
        <taxon>Methylobacterium</taxon>
    </lineage>
</organism>
<proteinExistence type="predicted"/>
<gene>
    <name evidence="1" type="ORF">MPOCJGCO_1306</name>
</gene>
<accession>A0ABQ4TVA4</accession>
<dbReference type="EMBL" id="BPRB01000067">
    <property type="protein sequence ID" value="GJE59218.1"/>
    <property type="molecule type" value="Genomic_DNA"/>
</dbReference>
<evidence type="ECO:0000313" key="2">
    <source>
        <dbReference type="Proteomes" id="UP001055057"/>
    </source>
</evidence>
<comment type="caution">
    <text evidence="1">The sequence shown here is derived from an EMBL/GenBank/DDBJ whole genome shotgun (WGS) entry which is preliminary data.</text>
</comment>
<keyword evidence="2" id="KW-1185">Reference proteome</keyword>
<dbReference type="Proteomes" id="UP001055057">
    <property type="component" value="Unassembled WGS sequence"/>
</dbReference>